<dbReference type="Proteomes" id="UP000515121">
    <property type="component" value="Unplaced"/>
</dbReference>
<gene>
    <name evidence="5" type="primary">LOC111275424</name>
</gene>
<dbReference type="PANTHER" id="PTHR48200">
    <property type="entry name" value="PROTEIN, PUTATIVE-RELATED"/>
    <property type="match status" value="1"/>
</dbReference>
<dbReference type="KEGG" id="dzi:111275424"/>
<sequence length="530" mass="62557">MSSVCKSYLEVKSHSEGIQRKEGDCLVEGYISVLLQSVHVDLSQNNISELEAIWKQWRMEKKESFSKKYGDVALLMSVKVDEQLMRPAIQFWDPSYQCFVFNQKDLAPTIEEYSSLLRIESTNQDKIYWKEHKTTGYRKKLAKIMQVEVEEIDKHKKEKNRVDIIPSAFLLEYIRKYIDTDQGSDVFALAIYGLMIFPKIKKPFLGKRKTSFRPFSVHFSPIKEFMTKEWRKDWTKSQWLAFFLKLTSEDVTWRAPWMLPMAILYSCGDESWVPLLGIWGAVSYAPLMVQRQYDSRQFIPMTHRLGSLEFEYGTPGYMKRVREIIKAWKQVNRMSPARLADNVAEGYLAWRMKRVNEIRPLPADVSEKLSAPVSVSVLSTLEIAQREFEIEKKRLKKEKVAMMDQVNQLRYDLMMKNDAVQKLTKERKVLKEDLQDLHQENKKLRLDSRPLKGSKKDVEELRDMVKYWKNKARENKEMIFTLTKEQHEWKEKLSGASEKVTRHQRESEKLKAELMREQSKNSDLQSKKKA</sequence>
<dbReference type="OrthoDB" id="984336at2759"/>
<evidence type="ECO:0000256" key="2">
    <source>
        <dbReference type="SAM" id="MobiDB-lite"/>
    </source>
</evidence>
<name>A0A6P5WM66_DURZI</name>
<organism evidence="4 5">
    <name type="scientific">Durio zibethinus</name>
    <name type="common">Durian</name>
    <dbReference type="NCBI Taxonomy" id="66656"/>
    <lineage>
        <taxon>Eukaryota</taxon>
        <taxon>Viridiplantae</taxon>
        <taxon>Streptophyta</taxon>
        <taxon>Embryophyta</taxon>
        <taxon>Tracheophyta</taxon>
        <taxon>Spermatophyta</taxon>
        <taxon>Magnoliopsida</taxon>
        <taxon>eudicotyledons</taxon>
        <taxon>Gunneridae</taxon>
        <taxon>Pentapetalae</taxon>
        <taxon>rosids</taxon>
        <taxon>malvids</taxon>
        <taxon>Malvales</taxon>
        <taxon>Malvaceae</taxon>
        <taxon>Helicteroideae</taxon>
        <taxon>Durio</taxon>
    </lineage>
</organism>
<proteinExistence type="predicted"/>
<dbReference type="PANTHER" id="PTHR48200:SF1">
    <property type="entry name" value="AMINOTRANSFERASE-LIKE PLANT MOBILE DOMAIN-CONTAINING PROTEIN"/>
    <property type="match status" value="1"/>
</dbReference>
<dbReference type="InterPro" id="IPR056647">
    <property type="entry name" value="DUF7745"/>
</dbReference>
<feature type="region of interest" description="Disordered" evidence="2">
    <location>
        <begin position="491"/>
        <end position="530"/>
    </location>
</feature>
<evidence type="ECO:0000259" key="3">
    <source>
        <dbReference type="Pfam" id="PF24924"/>
    </source>
</evidence>
<feature type="coiled-coil region" evidence="1">
    <location>
        <begin position="378"/>
        <end position="447"/>
    </location>
</feature>
<accession>A0A6P5WM66</accession>
<dbReference type="Pfam" id="PF24924">
    <property type="entry name" value="DUF7745"/>
    <property type="match status" value="2"/>
</dbReference>
<evidence type="ECO:0000256" key="1">
    <source>
        <dbReference type="SAM" id="Coils"/>
    </source>
</evidence>
<evidence type="ECO:0000313" key="5">
    <source>
        <dbReference type="RefSeq" id="XP_022716541.1"/>
    </source>
</evidence>
<reference evidence="5" key="1">
    <citation type="submission" date="2025-08" db="UniProtKB">
        <authorList>
            <consortium name="RefSeq"/>
        </authorList>
    </citation>
    <scope>IDENTIFICATION</scope>
    <source>
        <tissue evidence="5">Fruit stalk</tissue>
    </source>
</reference>
<protein>
    <submittedName>
        <fullName evidence="5">Uncharacterized protein LOC111275424</fullName>
    </submittedName>
</protein>
<dbReference type="AlphaFoldDB" id="A0A6P5WM66"/>
<keyword evidence="1" id="KW-0175">Coiled coil</keyword>
<dbReference type="RefSeq" id="XP_022716541.1">
    <property type="nucleotide sequence ID" value="XM_022860806.1"/>
</dbReference>
<evidence type="ECO:0000313" key="4">
    <source>
        <dbReference type="Proteomes" id="UP000515121"/>
    </source>
</evidence>
<keyword evidence="4" id="KW-1185">Reference proteome</keyword>
<feature type="domain" description="DUF7745" evidence="3">
    <location>
        <begin position="231"/>
        <end position="355"/>
    </location>
</feature>
<dbReference type="GeneID" id="111275424"/>
<feature type="domain" description="DUF7745" evidence="3">
    <location>
        <begin position="58"/>
        <end position="201"/>
    </location>
</feature>
<feature type="compositionally biased region" description="Basic and acidic residues" evidence="2">
    <location>
        <begin position="491"/>
        <end position="520"/>
    </location>
</feature>